<dbReference type="AlphaFoldDB" id="A0A8A3S574"/>
<reference evidence="2" key="1">
    <citation type="journal article" date="2001" name="Int. J. Syst. Evol. Microbiol.">
        <title>Methanofollis aquaemaris sp. nov., a methanogen isolated from an aquaculture fish pond.</title>
        <authorList>
            <person name="Lai M.C."/>
            <person name="Chen S.C."/>
        </authorList>
    </citation>
    <scope>NUCLEOTIDE SEQUENCE</scope>
    <source>
        <strain evidence="2">N2F9704</strain>
    </source>
</reference>
<feature type="domain" description="Putative zinc ribbon" evidence="1">
    <location>
        <begin position="9"/>
        <end position="89"/>
    </location>
</feature>
<dbReference type="RefSeq" id="WP_265582250.1">
    <property type="nucleotide sequence ID" value="NZ_CP036172.1"/>
</dbReference>
<dbReference type="EMBL" id="CP036172">
    <property type="protein sequence ID" value="QSZ66881.1"/>
    <property type="molecule type" value="Genomic_DNA"/>
</dbReference>
<dbReference type="Proteomes" id="UP001042704">
    <property type="component" value="Chromosome"/>
</dbReference>
<evidence type="ECO:0000313" key="3">
    <source>
        <dbReference type="Proteomes" id="UP001042704"/>
    </source>
</evidence>
<protein>
    <submittedName>
        <fullName evidence="2">Transcriptional regulator</fullName>
    </submittedName>
</protein>
<gene>
    <name evidence="2" type="ORF">RJ40_04915</name>
</gene>
<evidence type="ECO:0000259" key="1">
    <source>
        <dbReference type="Pfam" id="PF12674"/>
    </source>
</evidence>
<organism evidence="2 3">
    <name type="scientific">Methanofollis aquaemaris</name>
    <dbReference type="NCBI Taxonomy" id="126734"/>
    <lineage>
        <taxon>Archaea</taxon>
        <taxon>Methanobacteriati</taxon>
        <taxon>Methanobacteriota</taxon>
        <taxon>Stenosarchaea group</taxon>
        <taxon>Methanomicrobia</taxon>
        <taxon>Methanomicrobiales</taxon>
        <taxon>Methanomicrobiaceae</taxon>
        <taxon>Methanofollis</taxon>
    </lineage>
</organism>
<dbReference type="GeneID" id="76423680"/>
<keyword evidence="3" id="KW-1185">Reference proteome</keyword>
<name>A0A8A3S574_9EURY</name>
<dbReference type="KEGG" id="maqe:RJ40_04915"/>
<evidence type="ECO:0000313" key="2">
    <source>
        <dbReference type="EMBL" id="QSZ66881.1"/>
    </source>
</evidence>
<reference evidence="2" key="2">
    <citation type="submission" date="2019-02" db="EMBL/GenBank/DDBJ databases">
        <authorList>
            <person name="Chen S.-C."/>
            <person name="Chien H.-H."/>
            <person name="Lai M.-C."/>
        </authorList>
    </citation>
    <scope>NUCLEOTIDE SEQUENCE</scope>
    <source>
        <strain evidence="2">N2F9704</strain>
    </source>
</reference>
<dbReference type="Pfam" id="PF12674">
    <property type="entry name" value="Zn_ribbon_2"/>
    <property type="match status" value="1"/>
</dbReference>
<dbReference type="InterPro" id="IPR025868">
    <property type="entry name" value="Zn_ribbon_dom_put"/>
</dbReference>
<accession>A0A8A3S574</accession>
<sequence length="90" mass="10386">MEEEYEGPFCQNCGMPMRNPGEHGTEEDGSPSEDYCVHCYRQGSFIDPDITIEEMAELCAKTMAEMDIMPHEKARNLMYSFLPALKRWKS</sequence>
<proteinExistence type="predicted"/>